<evidence type="ECO:0000313" key="2">
    <source>
        <dbReference type="Proteomes" id="UP000033607"/>
    </source>
</evidence>
<reference evidence="1 2" key="1">
    <citation type="submission" date="2015-06" db="EMBL/GenBank/DDBJ databases">
        <title>Draft genome assembly of filamentous brackish cyanobacterium Limnoraphis robusta strain CS-951.</title>
        <authorList>
            <person name="Willis A."/>
            <person name="Parks M."/>
            <person name="Burford M.A."/>
        </authorList>
    </citation>
    <scope>NUCLEOTIDE SEQUENCE [LARGE SCALE GENOMIC DNA]</scope>
    <source>
        <strain evidence="1 2">CS-951</strain>
    </source>
</reference>
<dbReference type="Proteomes" id="UP000033607">
    <property type="component" value="Unassembled WGS sequence"/>
</dbReference>
<protein>
    <submittedName>
        <fullName evidence="1">Uncharacterized protein</fullName>
    </submittedName>
</protein>
<evidence type="ECO:0000313" key="1">
    <source>
        <dbReference type="EMBL" id="KKD35882.1"/>
    </source>
</evidence>
<proteinExistence type="predicted"/>
<dbReference type="AlphaFoldDB" id="A0A0F5YB91"/>
<dbReference type="EMBL" id="LATL02000216">
    <property type="protein sequence ID" value="KKD35882.1"/>
    <property type="molecule type" value="Genomic_DNA"/>
</dbReference>
<gene>
    <name evidence="1" type="ORF">WN50_22955</name>
</gene>
<comment type="caution">
    <text evidence="1">The sequence shown here is derived from an EMBL/GenBank/DDBJ whole genome shotgun (WGS) entry which is preliminary data.</text>
</comment>
<name>A0A0F5YB91_9CYAN</name>
<dbReference type="RefSeq" id="WP_046280923.1">
    <property type="nucleotide sequence ID" value="NZ_LATL02000216.1"/>
</dbReference>
<sequence length="118" mass="13780">MVFINSSSYYATGQGDRLRSLRERIFANIKLVNALNLLNQRLNEPNCLKLNLLCCVEFLCEPISVEFLGRRKRSQTPRQWKAMIQVLKIQSIEEITDDFGPVDLTDNSRFFVISYRTF</sequence>
<accession>A0A0F5YB91</accession>
<organism evidence="1 2">
    <name type="scientific">Limnoraphis robusta CS-951</name>
    <dbReference type="NCBI Taxonomy" id="1637645"/>
    <lineage>
        <taxon>Bacteria</taxon>
        <taxon>Bacillati</taxon>
        <taxon>Cyanobacteriota</taxon>
        <taxon>Cyanophyceae</taxon>
        <taxon>Oscillatoriophycideae</taxon>
        <taxon>Oscillatoriales</taxon>
        <taxon>Sirenicapillariaceae</taxon>
        <taxon>Limnoraphis</taxon>
    </lineage>
</organism>